<dbReference type="EMBL" id="RBNI01009164">
    <property type="protein sequence ID" value="RUP44308.1"/>
    <property type="molecule type" value="Genomic_DNA"/>
</dbReference>
<evidence type="ECO:0000313" key="2">
    <source>
        <dbReference type="Proteomes" id="UP000268093"/>
    </source>
</evidence>
<reference evidence="1 2" key="1">
    <citation type="journal article" date="2018" name="New Phytol.">
        <title>Phylogenomics of Endogonaceae and evolution of mycorrhizas within Mucoromycota.</title>
        <authorList>
            <person name="Chang Y."/>
            <person name="Desiro A."/>
            <person name="Na H."/>
            <person name="Sandor L."/>
            <person name="Lipzen A."/>
            <person name="Clum A."/>
            <person name="Barry K."/>
            <person name="Grigoriev I.V."/>
            <person name="Martin F.M."/>
            <person name="Stajich J.E."/>
            <person name="Smith M.E."/>
            <person name="Bonito G."/>
            <person name="Spatafora J.W."/>
        </authorList>
    </citation>
    <scope>NUCLEOTIDE SEQUENCE [LARGE SCALE GENOMIC DNA]</scope>
    <source>
        <strain evidence="1 2">GMNB39</strain>
    </source>
</reference>
<sequence length="71" mass="7883">MYEVAPPIERVEVSKRTSIPNLGLDSLVVDLDGTGRKFDTDGRFGLEVELITGEPREQVGFTDTRVSDKDD</sequence>
<dbReference type="OrthoDB" id="10499618at2759"/>
<gene>
    <name evidence="1" type="ORF">BC936DRAFT_149651</name>
</gene>
<accession>A0A433D0F0</accession>
<proteinExistence type="predicted"/>
<dbReference type="AlphaFoldDB" id="A0A433D0F0"/>
<comment type="caution">
    <text evidence="1">The sequence shown here is derived from an EMBL/GenBank/DDBJ whole genome shotgun (WGS) entry which is preliminary data.</text>
</comment>
<organism evidence="1 2">
    <name type="scientific">Jimgerdemannia flammicorona</name>
    <dbReference type="NCBI Taxonomy" id="994334"/>
    <lineage>
        <taxon>Eukaryota</taxon>
        <taxon>Fungi</taxon>
        <taxon>Fungi incertae sedis</taxon>
        <taxon>Mucoromycota</taxon>
        <taxon>Mucoromycotina</taxon>
        <taxon>Endogonomycetes</taxon>
        <taxon>Endogonales</taxon>
        <taxon>Endogonaceae</taxon>
        <taxon>Jimgerdemannia</taxon>
    </lineage>
</organism>
<name>A0A433D0F0_9FUNG</name>
<protein>
    <submittedName>
        <fullName evidence="1">Uncharacterized protein</fullName>
    </submittedName>
</protein>
<dbReference type="Proteomes" id="UP000268093">
    <property type="component" value="Unassembled WGS sequence"/>
</dbReference>
<evidence type="ECO:0000313" key="1">
    <source>
        <dbReference type="EMBL" id="RUP44308.1"/>
    </source>
</evidence>
<keyword evidence="2" id="KW-1185">Reference proteome</keyword>